<sequence>MLLFSLKRAFNYLSFASKRFNISRTSRFYTTKSSSPNKNWRIAEPYLNLGQITEICQKFKKNEIGVEELEKAFAKASHLTFQGIYDELAKFISTVMRENFTRHSSKNVLKVFEEAVAKSLKHYTDNRDIEICLGNILSMHKIAAIPKNENIEDELLNYLSRNRSYLRVKKLHSITRLIEAPVNVEKYKEIYKTLAKNINRSDLENLKSHNFFLLSNAFTFANSYVHGGLSLKTEEGENLLEVIQKIFESRFLNGELNASEACIYFRSFLLDNNQYRELSQEIGCFLIQKIKSIEDSYFASFLFCIGKLPEFQSENDLVHKIIYENFLERFPKMTSINLTLSIKQFNEQTCYIDDRLIQLIKEKIDTTEFSNLKLLEKIDLCLELISILWNNYENYDTELLERLKNILFENYDEANNVQKTKIALFCSISKDYNEKFWRSFLDETIILSSYEINWNYLYLIHVSLYDSPYLYEFLNKIEPYIDDINASWRWARDRDLRKSNSTSAHTLISDYLFTNLIRKCILSKRIDIVRDYYCNFYFDFSIPLSKKLIKINRFSDYVLPARFLKRFNTASNKSLEMKGWEILNIGPFDSDEEIIGKLDKLIANK</sequence>
<evidence type="ECO:0000313" key="1">
    <source>
        <dbReference type="EMBL" id="CAG9325739.1"/>
    </source>
</evidence>
<dbReference type="Proteomes" id="UP001162131">
    <property type="component" value="Unassembled WGS sequence"/>
</dbReference>
<proteinExistence type="predicted"/>
<dbReference type="EMBL" id="CAJZBQ010000039">
    <property type="protein sequence ID" value="CAG9325739.1"/>
    <property type="molecule type" value="Genomic_DNA"/>
</dbReference>
<protein>
    <submittedName>
        <fullName evidence="1">Uncharacterized protein</fullName>
    </submittedName>
</protein>
<reference evidence="1" key="1">
    <citation type="submission" date="2021-09" db="EMBL/GenBank/DDBJ databases">
        <authorList>
            <consortium name="AG Swart"/>
            <person name="Singh M."/>
            <person name="Singh A."/>
            <person name="Seah K."/>
            <person name="Emmerich C."/>
        </authorList>
    </citation>
    <scope>NUCLEOTIDE SEQUENCE</scope>
    <source>
        <strain evidence="1">ATCC30299</strain>
    </source>
</reference>
<gene>
    <name evidence="1" type="ORF">BSTOLATCC_MIC39534</name>
</gene>
<keyword evidence="2" id="KW-1185">Reference proteome</keyword>
<dbReference type="AlphaFoldDB" id="A0AAU9JL08"/>
<name>A0AAU9JL08_9CILI</name>
<accession>A0AAU9JL08</accession>
<organism evidence="1 2">
    <name type="scientific">Blepharisma stoltei</name>
    <dbReference type="NCBI Taxonomy" id="1481888"/>
    <lineage>
        <taxon>Eukaryota</taxon>
        <taxon>Sar</taxon>
        <taxon>Alveolata</taxon>
        <taxon>Ciliophora</taxon>
        <taxon>Postciliodesmatophora</taxon>
        <taxon>Heterotrichea</taxon>
        <taxon>Heterotrichida</taxon>
        <taxon>Blepharismidae</taxon>
        <taxon>Blepharisma</taxon>
    </lineage>
</organism>
<comment type="caution">
    <text evidence="1">The sequence shown here is derived from an EMBL/GenBank/DDBJ whole genome shotgun (WGS) entry which is preliminary data.</text>
</comment>
<evidence type="ECO:0000313" key="2">
    <source>
        <dbReference type="Proteomes" id="UP001162131"/>
    </source>
</evidence>